<name>A0A179F2J4_METCM</name>
<dbReference type="InterPro" id="IPR036318">
    <property type="entry name" value="FAD-bd_PCMH-like_sf"/>
</dbReference>
<dbReference type="OrthoDB" id="5126127at2759"/>
<organism evidence="7 8">
    <name type="scientific">Pochonia chlamydosporia 170</name>
    <dbReference type="NCBI Taxonomy" id="1380566"/>
    <lineage>
        <taxon>Eukaryota</taxon>
        <taxon>Fungi</taxon>
        <taxon>Dikarya</taxon>
        <taxon>Ascomycota</taxon>
        <taxon>Pezizomycotina</taxon>
        <taxon>Sordariomycetes</taxon>
        <taxon>Hypocreomycetidae</taxon>
        <taxon>Hypocreales</taxon>
        <taxon>Clavicipitaceae</taxon>
        <taxon>Pochonia</taxon>
    </lineage>
</organism>
<dbReference type="GO" id="GO:0016491">
    <property type="term" value="F:oxidoreductase activity"/>
    <property type="evidence" value="ECO:0007669"/>
    <property type="project" value="UniProtKB-KW"/>
</dbReference>
<dbReference type="PANTHER" id="PTHR42973">
    <property type="entry name" value="BINDING OXIDOREDUCTASE, PUTATIVE (AFU_ORTHOLOGUE AFUA_1G17690)-RELATED"/>
    <property type="match status" value="1"/>
</dbReference>
<feature type="domain" description="FAD-binding PCMH-type" evidence="6">
    <location>
        <begin position="56"/>
        <end position="232"/>
    </location>
</feature>
<evidence type="ECO:0000256" key="5">
    <source>
        <dbReference type="SAM" id="SignalP"/>
    </source>
</evidence>
<dbReference type="PANTHER" id="PTHR42973:SF22">
    <property type="entry name" value="FAD-BINDING PCMH-TYPE DOMAIN-CONTAINING PROTEIN-RELATED"/>
    <property type="match status" value="1"/>
</dbReference>
<dbReference type="InterPro" id="IPR050416">
    <property type="entry name" value="FAD-linked_Oxidoreductase"/>
</dbReference>
<keyword evidence="4" id="KW-0560">Oxidoreductase</keyword>
<dbReference type="Proteomes" id="UP000078397">
    <property type="component" value="Unassembled WGS sequence"/>
</dbReference>
<dbReference type="EMBL" id="LSBJ02000011">
    <property type="protein sequence ID" value="OAQ59309.1"/>
    <property type="molecule type" value="Genomic_DNA"/>
</dbReference>
<comment type="caution">
    <text evidence="7">The sequence shown here is derived from an EMBL/GenBank/DDBJ whole genome shotgun (WGS) entry which is preliminary data.</text>
</comment>
<dbReference type="PROSITE" id="PS51387">
    <property type="entry name" value="FAD_PCMH"/>
    <property type="match status" value="1"/>
</dbReference>
<gene>
    <name evidence="7" type="ORF">VFPPC_10369</name>
</gene>
<evidence type="ECO:0000256" key="2">
    <source>
        <dbReference type="ARBA" id="ARBA00022630"/>
    </source>
</evidence>
<evidence type="ECO:0000313" key="7">
    <source>
        <dbReference type="EMBL" id="OAQ59309.1"/>
    </source>
</evidence>
<dbReference type="KEGG" id="pchm:VFPPC_10369"/>
<dbReference type="InterPro" id="IPR016169">
    <property type="entry name" value="FAD-bd_PCMH_sub2"/>
</dbReference>
<dbReference type="SUPFAM" id="SSF56176">
    <property type="entry name" value="FAD-binding/transporter-associated domain-like"/>
    <property type="match status" value="1"/>
</dbReference>
<evidence type="ECO:0000313" key="8">
    <source>
        <dbReference type="Proteomes" id="UP000078397"/>
    </source>
</evidence>
<dbReference type="GeneID" id="28852745"/>
<protein>
    <submittedName>
        <fullName evidence="7">FAD binding domain-containing protein</fullName>
    </submittedName>
</protein>
<dbReference type="InterPro" id="IPR006094">
    <property type="entry name" value="Oxid_FAD_bind_N"/>
</dbReference>
<evidence type="ECO:0000256" key="4">
    <source>
        <dbReference type="ARBA" id="ARBA00023002"/>
    </source>
</evidence>
<dbReference type="Pfam" id="PF01565">
    <property type="entry name" value="FAD_binding_4"/>
    <property type="match status" value="1"/>
</dbReference>
<keyword evidence="8" id="KW-1185">Reference proteome</keyword>
<evidence type="ECO:0000259" key="6">
    <source>
        <dbReference type="PROSITE" id="PS51387"/>
    </source>
</evidence>
<dbReference type="Gene3D" id="3.30.465.10">
    <property type="match status" value="1"/>
</dbReference>
<keyword evidence="5" id="KW-0732">Signal</keyword>
<reference evidence="7 8" key="1">
    <citation type="journal article" date="2016" name="PLoS Pathog.">
        <title>Biosynthesis of antibiotic leucinostatins in bio-control fungus Purpureocillium lilacinum and their inhibition on phytophthora revealed by genome mining.</title>
        <authorList>
            <person name="Wang G."/>
            <person name="Liu Z."/>
            <person name="Lin R."/>
            <person name="Li E."/>
            <person name="Mao Z."/>
            <person name="Ling J."/>
            <person name="Yang Y."/>
            <person name="Yin W.B."/>
            <person name="Xie B."/>
        </authorList>
    </citation>
    <scope>NUCLEOTIDE SEQUENCE [LARGE SCALE GENOMIC DNA]</scope>
    <source>
        <strain evidence="7">170</strain>
    </source>
</reference>
<dbReference type="STRING" id="1380566.A0A179F2J4"/>
<accession>A0A179F2J4</accession>
<dbReference type="InterPro" id="IPR016166">
    <property type="entry name" value="FAD-bd_PCMH"/>
</dbReference>
<evidence type="ECO:0000256" key="1">
    <source>
        <dbReference type="ARBA" id="ARBA00005466"/>
    </source>
</evidence>
<comment type="similarity">
    <text evidence="1">Belongs to the oxygen-dependent FAD-linked oxidoreductase family.</text>
</comment>
<dbReference type="AlphaFoldDB" id="A0A179F2J4"/>
<evidence type="ECO:0000256" key="3">
    <source>
        <dbReference type="ARBA" id="ARBA00022827"/>
    </source>
</evidence>
<dbReference type="GO" id="GO:0071949">
    <property type="term" value="F:FAD binding"/>
    <property type="evidence" value="ECO:0007669"/>
    <property type="project" value="InterPro"/>
</dbReference>
<feature type="chain" id="PRO_5008101227" evidence="5">
    <location>
        <begin position="18"/>
        <end position="512"/>
    </location>
</feature>
<keyword evidence="2" id="KW-0285">Flavoprotein</keyword>
<feature type="signal peptide" evidence="5">
    <location>
        <begin position="1"/>
        <end position="17"/>
    </location>
</feature>
<dbReference type="RefSeq" id="XP_018137333.1">
    <property type="nucleotide sequence ID" value="XM_018288751.1"/>
</dbReference>
<sequence>MILAITIGLAQLSLVQGKPNNAVCREIEAQLPGKVSYPSSTIFKDSLSSYYSGQEEELVPECIFSPQNALDVSRFIKVVTKDTDSGTRIPFAIRSGGHAVFSGAANIHDGITVDLRGLDSVHLSEDKTIASIGGGAVWHNVYPKLVPHNLTVMGGRVSGVGVGGFLTGGGINFLSRKHGWACDDVVSYEIVLANGDIVEATGDLNSDLWLALKGGSNNFGVVTRFDLKTRPLSRLWGGDIIWGYSQAVLDAQAHAFSNFMKPQNFDDAASLFVALIHQKPDQKSDGFFAVGNVIFYTKEIADPPIYQPFTSISSPLQSRLRLTNTSDLIWDQAGTLPPHAKRSLNMVYSFRNPDSRVYKEIFRIWEHGAKSLDQVDGLLLMLLIQPHPVSTGQNSLGLPPGQKDLVLAVITVAYSHTKDDAIVRAAIQGIIDQQEEVLQNEGVYIPWKYLNYADNLAQDPIASYGEDVKKWLRAVSVKFDPKGVFQSGVPGGFKLFGTNEAETKPGSVRDEL</sequence>
<proteinExistence type="inferred from homology"/>
<keyword evidence="3" id="KW-0274">FAD</keyword>